<organism evidence="3">
    <name type="scientific">Soboliphyme baturini</name>
    <dbReference type="NCBI Taxonomy" id="241478"/>
    <lineage>
        <taxon>Eukaryota</taxon>
        <taxon>Metazoa</taxon>
        <taxon>Ecdysozoa</taxon>
        <taxon>Nematoda</taxon>
        <taxon>Enoplea</taxon>
        <taxon>Dorylaimia</taxon>
        <taxon>Dioctophymatida</taxon>
        <taxon>Dioctophymatoidea</taxon>
        <taxon>Soboliphymatidae</taxon>
        <taxon>Soboliphyme</taxon>
    </lineage>
</organism>
<dbReference type="EMBL" id="UZAM01008800">
    <property type="protein sequence ID" value="VDP06473.1"/>
    <property type="molecule type" value="Genomic_DNA"/>
</dbReference>
<sequence length="70" mass="8136">MSAVGEKKSKLDLPFLEKESLKKWWFGKTMKYGWNKPCNGASSLIGKKDQMLKQFIEFNCKLCFLQSILD</sequence>
<accession>A0A183INH6</accession>
<dbReference type="WBParaSite" id="SBAD_0000538201-mRNA-1">
    <property type="protein sequence ID" value="SBAD_0000538201-mRNA-1"/>
    <property type="gene ID" value="SBAD_0000538201"/>
</dbReference>
<evidence type="ECO:0000313" key="3">
    <source>
        <dbReference type="WBParaSite" id="SBAD_0000538201-mRNA-1"/>
    </source>
</evidence>
<evidence type="ECO:0000313" key="2">
    <source>
        <dbReference type="Proteomes" id="UP000270296"/>
    </source>
</evidence>
<reference evidence="1 2" key="2">
    <citation type="submission" date="2018-11" db="EMBL/GenBank/DDBJ databases">
        <authorList>
            <consortium name="Pathogen Informatics"/>
        </authorList>
    </citation>
    <scope>NUCLEOTIDE SEQUENCE [LARGE SCALE GENOMIC DNA]</scope>
</reference>
<evidence type="ECO:0000313" key="1">
    <source>
        <dbReference type="EMBL" id="VDP06473.1"/>
    </source>
</evidence>
<gene>
    <name evidence="1" type="ORF">SBAD_LOCUS5172</name>
</gene>
<dbReference type="Proteomes" id="UP000270296">
    <property type="component" value="Unassembled WGS sequence"/>
</dbReference>
<protein>
    <submittedName>
        <fullName evidence="1 3">Uncharacterized protein</fullName>
    </submittedName>
</protein>
<name>A0A183INH6_9BILA</name>
<keyword evidence="2" id="KW-1185">Reference proteome</keyword>
<reference evidence="3" key="1">
    <citation type="submission" date="2016-06" db="UniProtKB">
        <authorList>
            <consortium name="WormBaseParasite"/>
        </authorList>
    </citation>
    <scope>IDENTIFICATION</scope>
</reference>
<dbReference type="AlphaFoldDB" id="A0A183INH6"/>
<proteinExistence type="predicted"/>